<evidence type="ECO:0000256" key="4">
    <source>
        <dbReference type="PROSITE-ProRule" id="PRU00433"/>
    </source>
</evidence>
<dbReference type="Pfam" id="PF13442">
    <property type="entry name" value="Cytochrome_CBB3"/>
    <property type="match status" value="1"/>
</dbReference>
<keyword evidence="2 4" id="KW-0479">Metal-binding</keyword>
<feature type="transmembrane region" description="Helical" evidence="6">
    <location>
        <begin position="7"/>
        <end position="28"/>
    </location>
</feature>
<accession>A0ABT3QWS1</accession>
<feature type="domain" description="Cytochrome c" evidence="7">
    <location>
        <begin position="74"/>
        <end position="160"/>
    </location>
</feature>
<gene>
    <name evidence="8" type="ORF">ON753_02990</name>
</gene>
<reference evidence="8 9" key="1">
    <citation type="journal article" date="2016" name="Int. J. Syst. Evol. Microbiol.">
        <title>Labrenzia salina sp. nov., isolated from the rhizosphere of the halophyte Arthrocnemum macrostachyum.</title>
        <authorList>
            <person name="Camacho M."/>
            <person name="Redondo-Gomez S."/>
            <person name="Rodriguez-Llorente I."/>
            <person name="Rohde M."/>
            <person name="Sproer C."/>
            <person name="Schumann P."/>
            <person name="Klenk H.P."/>
            <person name="Montero-Calasanz M.D.C."/>
        </authorList>
    </citation>
    <scope>NUCLEOTIDE SEQUENCE [LARGE SCALE GENOMIC DNA]</scope>
    <source>
        <strain evidence="8 9">DSM 29163</strain>
    </source>
</reference>
<evidence type="ECO:0000313" key="8">
    <source>
        <dbReference type="EMBL" id="MCX2721374.1"/>
    </source>
</evidence>
<keyword evidence="9" id="KW-1185">Reference proteome</keyword>
<organism evidence="8 9">
    <name type="scientific">Roseibium salinum</name>
    <dbReference type="NCBI Taxonomy" id="1604349"/>
    <lineage>
        <taxon>Bacteria</taxon>
        <taxon>Pseudomonadati</taxon>
        <taxon>Pseudomonadota</taxon>
        <taxon>Alphaproteobacteria</taxon>
        <taxon>Hyphomicrobiales</taxon>
        <taxon>Stappiaceae</taxon>
        <taxon>Roseibium</taxon>
    </lineage>
</organism>
<keyword evidence="6" id="KW-0812">Transmembrane</keyword>
<keyword evidence="6" id="KW-1133">Transmembrane helix</keyword>
<evidence type="ECO:0000259" key="7">
    <source>
        <dbReference type="PROSITE" id="PS51007"/>
    </source>
</evidence>
<name>A0ABT3QWS1_9HYPH</name>
<feature type="compositionally biased region" description="Polar residues" evidence="5">
    <location>
        <begin position="171"/>
        <end position="185"/>
    </location>
</feature>
<protein>
    <submittedName>
        <fullName evidence="8">Cytochrome c</fullName>
    </submittedName>
</protein>
<dbReference type="SUPFAM" id="SSF46626">
    <property type="entry name" value="Cytochrome c"/>
    <property type="match status" value="1"/>
</dbReference>
<evidence type="ECO:0000256" key="2">
    <source>
        <dbReference type="ARBA" id="ARBA00022723"/>
    </source>
</evidence>
<dbReference type="Proteomes" id="UP001300261">
    <property type="component" value="Unassembled WGS sequence"/>
</dbReference>
<dbReference type="EMBL" id="JAPEVI010000002">
    <property type="protein sequence ID" value="MCX2721374.1"/>
    <property type="molecule type" value="Genomic_DNA"/>
</dbReference>
<dbReference type="InterPro" id="IPR009056">
    <property type="entry name" value="Cyt_c-like_dom"/>
</dbReference>
<proteinExistence type="predicted"/>
<dbReference type="PROSITE" id="PS51007">
    <property type="entry name" value="CYTC"/>
    <property type="match status" value="1"/>
</dbReference>
<feature type="region of interest" description="Disordered" evidence="5">
    <location>
        <begin position="171"/>
        <end position="203"/>
    </location>
</feature>
<evidence type="ECO:0000256" key="6">
    <source>
        <dbReference type="SAM" id="Phobius"/>
    </source>
</evidence>
<dbReference type="Gene3D" id="1.10.760.10">
    <property type="entry name" value="Cytochrome c-like domain"/>
    <property type="match status" value="1"/>
</dbReference>
<dbReference type="RefSeq" id="WP_265961075.1">
    <property type="nucleotide sequence ID" value="NZ_JAPEVI010000002.1"/>
</dbReference>
<evidence type="ECO:0000256" key="3">
    <source>
        <dbReference type="ARBA" id="ARBA00023004"/>
    </source>
</evidence>
<keyword evidence="6" id="KW-0472">Membrane</keyword>
<comment type="caution">
    <text evidence="8">The sequence shown here is derived from an EMBL/GenBank/DDBJ whole genome shotgun (WGS) entry which is preliminary data.</text>
</comment>
<evidence type="ECO:0000313" key="9">
    <source>
        <dbReference type="Proteomes" id="UP001300261"/>
    </source>
</evidence>
<evidence type="ECO:0000256" key="5">
    <source>
        <dbReference type="SAM" id="MobiDB-lite"/>
    </source>
</evidence>
<keyword evidence="1 4" id="KW-0349">Heme</keyword>
<evidence type="ECO:0000256" key="1">
    <source>
        <dbReference type="ARBA" id="ARBA00022617"/>
    </source>
</evidence>
<dbReference type="InterPro" id="IPR036909">
    <property type="entry name" value="Cyt_c-like_dom_sf"/>
</dbReference>
<keyword evidence="3 4" id="KW-0408">Iron</keyword>
<sequence>MKKHPALFGAAGGIVATILIAIAVWLTITYTGAYNVAASDQHFDAVRWTLDTTMHRSVETRAGKVELPESRSDEVLAEGARHYAESCAHCHGGPGRKPSEWSRGMRPEPPHLTEAATEWTGEEIHWIVSNGIKMTGMPAFGEHHSAEEISRITAFVTTLLGLSADDYSRMTANAQDRSRETQSSADGDAHREPPAGTSPPDGN</sequence>